<evidence type="ECO:0000256" key="13">
    <source>
        <dbReference type="RuleBase" id="RU369039"/>
    </source>
</evidence>
<keyword evidence="7 13" id="KW-0391">Immunity</keyword>
<evidence type="ECO:0000256" key="7">
    <source>
        <dbReference type="ARBA" id="ARBA00022859"/>
    </source>
</evidence>
<evidence type="ECO:0000256" key="10">
    <source>
        <dbReference type="ARBA" id="ARBA00023180"/>
    </source>
</evidence>
<dbReference type="Pfam" id="PF02886">
    <property type="entry name" value="LBP_BPI_CETP_C"/>
    <property type="match status" value="1"/>
</dbReference>
<comment type="domain">
    <text evidence="13">The N- and C-terminal barrels adopt an identical fold despite having only 13% of conserved residues.</text>
</comment>
<dbReference type="EMBL" id="SCEB01006616">
    <property type="protein sequence ID" value="RXM92268.1"/>
    <property type="molecule type" value="Genomic_DNA"/>
</dbReference>
<protein>
    <recommendedName>
        <fullName evidence="3 13">Bactericidal permeability-increasing protein</fullName>
        <shortName evidence="13">BPI</shortName>
    </recommendedName>
</protein>
<dbReference type="PIRSF" id="PIRSF002417">
    <property type="entry name" value="Lipid_binding_protein"/>
    <property type="match status" value="1"/>
</dbReference>
<feature type="disulfide bond" evidence="12">
    <location>
        <begin position="153"/>
        <end position="192"/>
    </location>
</feature>
<dbReference type="GO" id="GO:0050829">
    <property type="term" value="P:defense response to Gram-negative bacterium"/>
    <property type="evidence" value="ECO:0007669"/>
    <property type="project" value="UniProtKB-UniRule"/>
</dbReference>
<dbReference type="InterPro" id="IPR001124">
    <property type="entry name" value="Lipid-bd_serum_glycop_C"/>
</dbReference>
<evidence type="ECO:0000313" key="17">
    <source>
        <dbReference type="EMBL" id="RXM92268.1"/>
    </source>
</evidence>
<evidence type="ECO:0000259" key="16">
    <source>
        <dbReference type="SMART" id="SM00329"/>
    </source>
</evidence>
<evidence type="ECO:0000313" key="18">
    <source>
        <dbReference type="Proteomes" id="UP000289886"/>
    </source>
</evidence>
<keyword evidence="13 14" id="KW-0732">Signal</keyword>
<name>A0A444UVS5_ACIRT</name>
<comment type="similarity">
    <text evidence="2">Belongs to the BPI/LBP/Plunc superfamily. BPI/LBP family.</text>
</comment>
<comment type="subcellular location">
    <subcellularLocation>
        <location evidence="1 13">Secreted</location>
    </subcellularLocation>
</comment>
<evidence type="ECO:0000256" key="14">
    <source>
        <dbReference type="SAM" id="SignalP"/>
    </source>
</evidence>
<dbReference type="Proteomes" id="UP000289886">
    <property type="component" value="Unassembled WGS sequence"/>
</dbReference>
<dbReference type="Pfam" id="PF01273">
    <property type="entry name" value="LBP_BPI_CETP"/>
    <property type="match status" value="1"/>
</dbReference>
<dbReference type="SMART" id="SM00329">
    <property type="entry name" value="BPI2"/>
    <property type="match status" value="1"/>
</dbReference>
<dbReference type="Gene3D" id="3.15.10.10">
    <property type="entry name" value="Bactericidal permeability-increasing protein, domain 1"/>
    <property type="match status" value="1"/>
</dbReference>
<accession>A0A444UVS5</accession>
<dbReference type="SUPFAM" id="SSF55394">
    <property type="entry name" value="Bactericidal permeability-increasing protein, BPI"/>
    <property type="match status" value="2"/>
</dbReference>
<dbReference type="FunFam" id="3.15.10.10:FF:000001">
    <property type="entry name" value="phospholipid transfer protein-like"/>
    <property type="match status" value="1"/>
</dbReference>
<sequence length="479" mass="51953">MFPWWLLGFLALCPASLCTNPGITGRITQNGLEYGRQIGMAVLQQKLKSIKIPDMSGKEKVSPIGKVRYSLTEMQIESVSLPKSAVGLSPGTGVVLSIGNAYISIKGNWRVKYRRIVKDHGSFDLSVSGLTISAGIGVSRDETGRPTVSSASCSTSIGGVRIKFHGGASWLYNLFSKFIEKALRKALSDKICPLVSDAIGGLNPHLKTLNVLAKVDRYAEVEYSLVSPPVITKNYIDLDLKGEFYNIGQHHEPPFTAPPFSLPEQASSMLYIGVSEFTLNSAGFVYYSAGVLNTNVTDDMIAQSYPNMSVKLIVQATQQPHATMQPSNVTVEVMGSITAYVIKPDSTLAPLFILGMKASTSANLLISGKKLVGSVTLNGLVLSLQKSYVGPFQIQSLQTVLQLALKSAVLPKVNELLKEGFPLPTIDKMNLVNAQIQILKDYVLIGTDVAFTGSPARYSDTAKARYLSSVYYHYYTCLT</sequence>
<evidence type="ECO:0000256" key="6">
    <source>
        <dbReference type="ARBA" id="ARBA00022588"/>
    </source>
</evidence>
<comment type="caution">
    <text evidence="17">The sequence shown here is derived from an EMBL/GenBank/DDBJ whole genome shotgun (WGS) entry which is preliminary data.</text>
</comment>
<feature type="signal peptide" evidence="14">
    <location>
        <begin position="1"/>
        <end position="18"/>
    </location>
</feature>
<dbReference type="InterPro" id="IPR030675">
    <property type="entry name" value="BPI/LBP"/>
</dbReference>
<evidence type="ECO:0000256" key="2">
    <source>
        <dbReference type="ARBA" id="ARBA00007292"/>
    </source>
</evidence>
<evidence type="ECO:0000256" key="11">
    <source>
        <dbReference type="ARBA" id="ARBA00025943"/>
    </source>
</evidence>
<dbReference type="Gene3D" id="3.15.20.10">
    <property type="entry name" value="Bactericidal permeability-increasing protein, domain 2"/>
    <property type="match status" value="1"/>
</dbReference>
<dbReference type="GO" id="GO:0008289">
    <property type="term" value="F:lipid binding"/>
    <property type="evidence" value="ECO:0007669"/>
    <property type="project" value="InterPro"/>
</dbReference>
<evidence type="ECO:0000256" key="3">
    <source>
        <dbReference type="ARBA" id="ARBA00017827"/>
    </source>
</evidence>
<reference evidence="17 18" key="1">
    <citation type="submission" date="2019-01" db="EMBL/GenBank/DDBJ databases">
        <title>Draft Genome and Complete Hox-Cluster Characterization of the Sterlet Sturgeon (Acipenser ruthenus).</title>
        <authorList>
            <person name="Wei Q."/>
        </authorList>
    </citation>
    <scope>NUCLEOTIDE SEQUENCE [LARGE SCALE GENOMIC DNA]</scope>
    <source>
        <strain evidence="17">WHYD16114868_AA</strain>
        <tissue evidence="17">Blood</tissue>
    </source>
</reference>
<proteinExistence type="inferred from homology"/>
<keyword evidence="4 13" id="KW-0964">Secreted</keyword>
<evidence type="ECO:0000256" key="12">
    <source>
        <dbReference type="PIRSR" id="PIRSR002417-50"/>
    </source>
</evidence>
<comment type="subunit">
    <text evidence="11 13">Monomer. Homodimer; disulfide-linked.</text>
</comment>
<evidence type="ECO:0000259" key="15">
    <source>
        <dbReference type="SMART" id="SM00328"/>
    </source>
</evidence>
<keyword evidence="8 13" id="KW-0044">Antibiotic</keyword>
<dbReference type="PANTHER" id="PTHR10504">
    <property type="entry name" value="BACTERICIDAL PERMEABILITY-INCREASING BPI PROTEIN-RELATED"/>
    <property type="match status" value="1"/>
</dbReference>
<gene>
    <name evidence="17" type="ORF">EOD39_20311</name>
</gene>
<feature type="chain" id="PRO_5019441516" description="Bactericidal permeability-increasing protein" evidence="14">
    <location>
        <begin position="19"/>
        <end position="479"/>
    </location>
</feature>
<keyword evidence="10 13" id="KW-0325">Glycoprotein</keyword>
<dbReference type="SMART" id="SM00328">
    <property type="entry name" value="BPI1"/>
    <property type="match status" value="1"/>
</dbReference>
<feature type="domain" description="Lipid-binding serum glycoprotein C-terminal" evidence="16">
    <location>
        <begin position="264"/>
        <end position="447"/>
    </location>
</feature>
<dbReference type="CDD" id="cd00025">
    <property type="entry name" value="BPI1"/>
    <property type="match status" value="1"/>
</dbReference>
<dbReference type="InterPro" id="IPR017943">
    <property type="entry name" value="Bactericidal_perm-incr_a/b_dom"/>
</dbReference>
<evidence type="ECO:0000256" key="8">
    <source>
        <dbReference type="ARBA" id="ARBA00023022"/>
    </source>
</evidence>
<dbReference type="AlphaFoldDB" id="A0A444UVS5"/>
<keyword evidence="6 13" id="KW-0399">Innate immunity</keyword>
<evidence type="ECO:0000256" key="9">
    <source>
        <dbReference type="ARBA" id="ARBA00023157"/>
    </source>
</evidence>
<dbReference type="PANTHER" id="PTHR10504:SF84">
    <property type="entry name" value="BACTERICIDAL PERMEABILITY-INCREASING PROTEIN"/>
    <property type="match status" value="1"/>
</dbReference>
<keyword evidence="18" id="KW-1185">Reference proteome</keyword>
<comment type="domain">
    <text evidence="13">The N-terminal region may be exposed to the interior of the granule, whereas the C-terminal portion may be embedded in the membrane. During phagocytosis and degranulation, proteases may be released and activated and cleave BPI at the junction of the N- and C-terminal portions of the molecule, providing controlled release of the N-terminal antibacterial fragment when bacteria are ingested.</text>
</comment>
<keyword evidence="5 13" id="KW-0929">Antimicrobial</keyword>
<dbReference type="InterPro" id="IPR032942">
    <property type="entry name" value="BPI/LBP/Plunc"/>
</dbReference>
<organism evidence="17 18">
    <name type="scientific">Acipenser ruthenus</name>
    <name type="common">Sterlet sturgeon</name>
    <dbReference type="NCBI Taxonomy" id="7906"/>
    <lineage>
        <taxon>Eukaryota</taxon>
        <taxon>Metazoa</taxon>
        <taxon>Chordata</taxon>
        <taxon>Craniata</taxon>
        <taxon>Vertebrata</taxon>
        <taxon>Euteleostomi</taxon>
        <taxon>Actinopterygii</taxon>
        <taxon>Chondrostei</taxon>
        <taxon>Acipenseriformes</taxon>
        <taxon>Acipenseridae</taxon>
        <taxon>Acipenser</taxon>
    </lineage>
</organism>
<dbReference type="GO" id="GO:0005615">
    <property type="term" value="C:extracellular space"/>
    <property type="evidence" value="ECO:0007669"/>
    <property type="project" value="UniProtKB-UniRule"/>
</dbReference>
<evidence type="ECO:0000256" key="1">
    <source>
        <dbReference type="ARBA" id="ARBA00004613"/>
    </source>
</evidence>
<keyword evidence="9 12" id="KW-1015">Disulfide bond</keyword>
<evidence type="ECO:0000256" key="5">
    <source>
        <dbReference type="ARBA" id="ARBA00022529"/>
    </source>
</evidence>
<dbReference type="GO" id="GO:0045087">
    <property type="term" value="P:innate immune response"/>
    <property type="evidence" value="ECO:0007669"/>
    <property type="project" value="UniProtKB-UniRule"/>
</dbReference>
<evidence type="ECO:0000256" key="4">
    <source>
        <dbReference type="ARBA" id="ARBA00022525"/>
    </source>
</evidence>
<feature type="domain" description="Lipid-binding serum glycoprotein N-terminal" evidence="15">
    <location>
        <begin position="26"/>
        <end position="249"/>
    </location>
</feature>
<comment type="function">
    <text evidence="13">The cytotoxic action of BPI is limited to many species of Gram-negative bacteria; this specificity may be explained by a strong affinity of the very basic N-terminal half for the negatively charged lipopolysaccharides that are unique to the Gram-negative bacterial outer envelope.</text>
</comment>
<dbReference type="InterPro" id="IPR017942">
    <property type="entry name" value="Lipid-bd_serum_glycop_N"/>
</dbReference>